<organism evidence="2 3">
    <name type="scientific">Streptococcus oricebi</name>
    <dbReference type="NCBI Taxonomy" id="1547447"/>
    <lineage>
        <taxon>Bacteria</taxon>
        <taxon>Bacillati</taxon>
        <taxon>Bacillota</taxon>
        <taxon>Bacilli</taxon>
        <taxon>Lactobacillales</taxon>
        <taxon>Streptococcaceae</taxon>
        <taxon>Streptococcus</taxon>
    </lineage>
</organism>
<dbReference type="RefSeq" id="WP_209627545.1">
    <property type="nucleotide sequence ID" value="NZ_PRDG01000002.1"/>
</dbReference>
<evidence type="ECO:0000256" key="1">
    <source>
        <dbReference type="SAM" id="Phobius"/>
    </source>
</evidence>
<name>A0ABS5B2J6_9STRE</name>
<dbReference type="Proteomes" id="UP001519296">
    <property type="component" value="Unassembled WGS sequence"/>
</dbReference>
<protein>
    <submittedName>
        <fullName evidence="2">DUF1304 domain-containing protein</fullName>
    </submittedName>
</protein>
<accession>A0ABS5B2J6</accession>
<keyword evidence="1" id="KW-1133">Transmembrane helix</keyword>
<proteinExistence type="predicted"/>
<sequence>MSLFTIILGTLVALEFFYILYLETFATASATTARVFGMEQSELERKSLNTLFKNQGVYNGLLGLLILIALYIQPNPIWLGLLMAYIILVAAYGAWTSDPKILLKQGGLAILTLVSLFF</sequence>
<reference evidence="2 3" key="1">
    <citation type="submission" date="2018-02" db="EMBL/GenBank/DDBJ databases">
        <title>Draft genome sequence of Streptococcus oricebi CCUG 70868T type strain.</title>
        <authorList>
            <person name="Mendez V."/>
            <person name="Salva-Serra F."/>
            <person name="Jaen-Luchoro D."/>
            <person name="Gonzales-Siles L."/>
            <person name="Karlsson R."/>
            <person name="Engstrom-Jakobsson H."/>
            <person name="Busquets A."/>
            <person name="Gomila M."/>
            <person name="Pineiro-Iglesias B."/>
            <person name="Bennasar-Figueras A."/>
            <person name="Seeger M."/>
            <person name="Moore E."/>
        </authorList>
    </citation>
    <scope>NUCLEOTIDE SEQUENCE [LARGE SCALE GENOMIC DNA]</scope>
    <source>
        <strain evidence="2 3">CCUG 70868</strain>
    </source>
</reference>
<dbReference type="PANTHER" id="PTHR38446:SF1">
    <property type="entry name" value="BLL0914 PROTEIN"/>
    <property type="match status" value="1"/>
</dbReference>
<feature type="transmembrane region" description="Helical" evidence="1">
    <location>
        <begin position="56"/>
        <end position="72"/>
    </location>
</feature>
<keyword evidence="3" id="KW-1185">Reference proteome</keyword>
<feature type="transmembrane region" description="Helical" evidence="1">
    <location>
        <begin position="77"/>
        <end position="95"/>
    </location>
</feature>
<keyword evidence="1" id="KW-0472">Membrane</keyword>
<dbReference type="EMBL" id="PRDG01000002">
    <property type="protein sequence ID" value="MBP2623055.1"/>
    <property type="molecule type" value="Genomic_DNA"/>
</dbReference>
<dbReference type="InterPro" id="IPR009732">
    <property type="entry name" value="DUF1304"/>
</dbReference>
<keyword evidence="1" id="KW-0812">Transmembrane</keyword>
<evidence type="ECO:0000313" key="3">
    <source>
        <dbReference type="Proteomes" id="UP001519296"/>
    </source>
</evidence>
<evidence type="ECO:0000313" key="2">
    <source>
        <dbReference type="EMBL" id="MBP2623055.1"/>
    </source>
</evidence>
<gene>
    <name evidence="2" type="ORF">C4K46_03770</name>
</gene>
<dbReference type="PANTHER" id="PTHR38446">
    <property type="entry name" value="BLL0914 PROTEIN"/>
    <property type="match status" value="1"/>
</dbReference>
<comment type="caution">
    <text evidence="2">The sequence shown here is derived from an EMBL/GenBank/DDBJ whole genome shotgun (WGS) entry which is preliminary data.</text>
</comment>
<dbReference type="Pfam" id="PF06993">
    <property type="entry name" value="DUF1304"/>
    <property type="match status" value="1"/>
</dbReference>